<dbReference type="CDD" id="cd09877">
    <property type="entry name" value="PIN_YacL-like"/>
    <property type="match status" value="1"/>
</dbReference>
<name>A0ABQ3K095_9DEIO</name>
<comment type="cofactor">
    <cofactor evidence="1">
        <name>Mg(2+)</name>
        <dbReference type="ChEBI" id="CHEBI:18420"/>
    </cofactor>
</comment>
<keyword evidence="3" id="KW-0378">Hydrolase</keyword>
<keyword evidence="8" id="KW-1185">Reference proteome</keyword>
<dbReference type="EMBL" id="BNAL01000004">
    <property type="protein sequence ID" value="GHF96323.1"/>
    <property type="molecule type" value="Genomic_DNA"/>
</dbReference>
<keyword evidence="5" id="KW-0472">Membrane</keyword>
<evidence type="ECO:0000256" key="5">
    <source>
        <dbReference type="SAM" id="Phobius"/>
    </source>
</evidence>
<feature type="transmembrane region" description="Helical" evidence="5">
    <location>
        <begin position="73"/>
        <end position="98"/>
    </location>
</feature>
<evidence type="ECO:0000313" key="8">
    <source>
        <dbReference type="Proteomes" id="UP000632154"/>
    </source>
</evidence>
<feature type="transmembrane region" description="Helical" evidence="5">
    <location>
        <begin position="104"/>
        <end position="122"/>
    </location>
</feature>
<reference evidence="8" key="1">
    <citation type="journal article" date="2019" name="Int. J. Syst. Evol. Microbiol.">
        <title>The Global Catalogue of Microorganisms (GCM) 10K type strain sequencing project: providing services to taxonomists for standard genome sequencing and annotation.</title>
        <authorList>
            <consortium name="The Broad Institute Genomics Platform"/>
            <consortium name="The Broad Institute Genome Sequencing Center for Infectious Disease"/>
            <person name="Wu L."/>
            <person name="Ma J."/>
        </authorList>
    </citation>
    <scope>NUCLEOTIDE SEQUENCE [LARGE SCALE GENOMIC DNA]</scope>
    <source>
        <strain evidence="8">CGMCC 1.18439</strain>
    </source>
</reference>
<dbReference type="Pfam" id="PF01938">
    <property type="entry name" value="TRAM"/>
    <property type="match status" value="1"/>
</dbReference>
<dbReference type="InterPro" id="IPR029060">
    <property type="entry name" value="PIN-like_dom_sf"/>
</dbReference>
<dbReference type="RefSeq" id="WP_189642127.1">
    <property type="nucleotide sequence ID" value="NZ_BNAL01000004.1"/>
</dbReference>
<evidence type="ECO:0000259" key="6">
    <source>
        <dbReference type="PROSITE" id="PS50926"/>
    </source>
</evidence>
<evidence type="ECO:0000256" key="3">
    <source>
        <dbReference type="ARBA" id="ARBA00022801"/>
    </source>
</evidence>
<keyword evidence="4" id="KW-0460">Magnesium</keyword>
<keyword evidence="5" id="KW-1133">Transmembrane helix</keyword>
<evidence type="ECO:0000256" key="4">
    <source>
        <dbReference type="ARBA" id="ARBA00022842"/>
    </source>
</evidence>
<keyword evidence="5" id="KW-0812">Transmembrane</keyword>
<proteinExistence type="predicted"/>
<dbReference type="SMART" id="SM00670">
    <property type="entry name" value="PINc"/>
    <property type="match status" value="1"/>
</dbReference>
<dbReference type="PANTHER" id="PTHR11603">
    <property type="entry name" value="AAA FAMILY ATPASE"/>
    <property type="match status" value="1"/>
</dbReference>
<sequence>MLVFRLLMILVGLVAGYAAGQALSLTQNGGEMALVNSVSLMLAGALIAFLVSPRLEPLLGRAFGQLNRWYRSLAPQTVAAGTFGLIVALLLSVLVSNLLAGLPIYSWPISVLVTAALAWFFVNYSVQHADAFGLLASQQVRRSRGSKILDSNVVIDGRIVELVKSGFLEGDLLVPGFVLRELQLLADHTDPQRRTRGKRGLAVLEELQELRPLRVDDWDDVALDKVDDKLIRFARETGGKLVSNDNALSRIAKLQGVEVLSIHEAAVALRPQVQAGDYLTITVSKGGQQQGQGVGYLEDGTMVVVEGGLKFKGKPLRVMVVNNVQTNVGRMIFAKPDEAA</sequence>
<dbReference type="Proteomes" id="UP000632154">
    <property type="component" value="Unassembled WGS sequence"/>
</dbReference>
<dbReference type="InterPro" id="IPR002716">
    <property type="entry name" value="PIN_dom"/>
</dbReference>
<feature type="domain" description="TRAM" evidence="6">
    <location>
        <begin position="272"/>
        <end position="333"/>
    </location>
</feature>
<dbReference type="Gene3D" id="3.40.50.1010">
    <property type="entry name" value="5'-nuclease"/>
    <property type="match status" value="1"/>
</dbReference>
<evidence type="ECO:0000256" key="2">
    <source>
        <dbReference type="ARBA" id="ARBA00022722"/>
    </source>
</evidence>
<keyword evidence="2" id="KW-0540">Nuclease</keyword>
<feature type="transmembrane region" description="Helical" evidence="5">
    <location>
        <begin position="32"/>
        <end position="52"/>
    </location>
</feature>
<dbReference type="SUPFAM" id="SSF88723">
    <property type="entry name" value="PIN domain-like"/>
    <property type="match status" value="1"/>
</dbReference>
<dbReference type="InterPro" id="IPR052041">
    <property type="entry name" value="Nucleic_acid_metab_PIN/TRAM"/>
</dbReference>
<accession>A0ABQ3K095</accession>
<protein>
    <submittedName>
        <fullName evidence="7">PIN/TRAM domain-containing protein</fullName>
    </submittedName>
</protein>
<organism evidence="7 8">
    <name type="scientific">Deinococcus piscis</name>
    <dbReference type="NCBI Taxonomy" id="394230"/>
    <lineage>
        <taxon>Bacteria</taxon>
        <taxon>Thermotogati</taxon>
        <taxon>Deinococcota</taxon>
        <taxon>Deinococci</taxon>
        <taxon>Deinococcales</taxon>
        <taxon>Deinococcaceae</taxon>
        <taxon>Deinococcus</taxon>
    </lineage>
</organism>
<gene>
    <name evidence="7" type="ORF">GCM10017783_05240</name>
</gene>
<dbReference type="InterPro" id="IPR002792">
    <property type="entry name" value="TRAM_dom"/>
</dbReference>
<comment type="caution">
    <text evidence="7">The sequence shown here is derived from an EMBL/GenBank/DDBJ whole genome shotgun (WGS) entry which is preliminary data.</text>
</comment>
<evidence type="ECO:0000313" key="7">
    <source>
        <dbReference type="EMBL" id="GHF96323.1"/>
    </source>
</evidence>
<dbReference type="PROSITE" id="PS50926">
    <property type="entry name" value="TRAM"/>
    <property type="match status" value="1"/>
</dbReference>
<dbReference type="PANTHER" id="PTHR11603:SF147">
    <property type="entry name" value="MEMBRANE PROTEIN"/>
    <property type="match status" value="1"/>
</dbReference>
<evidence type="ECO:0000256" key="1">
    <source>
        <dbReference type="ARBA" id="ARBA00001946"/>
    </source>
</evidence>